<organism evidence="1">
    <name type="scientific">marine metagenome</name>
    <dbReference type="NCBI Taxonomy" id="408172"/>
    <lineage>
        <taxon>unclassified sequences</taxon>
        <taxon>metagenomes</taxon>
        <taxon>ecological metagenomes</taxon>
    </lineage>
</organism>
<protein>
    <recommendedName>
        <fullName evidence="2">Amidohydrolase-related domain-containing protein</fullName>
    </recommendedName>
</protein>
<dbReference type="Gene3D" id="3.20.20.140">
    <property type="entry name" value="Metal-dependent hydrolases"/>
    <property type="match status" value="1"/>
</dbReference>
<gene>
    <name evidence="1" type="ORF">METZ01_LOCUS390072</name>
</gene>
<evidence type="ECO:0000313" key="1">
    <source>
        <dbReference type="EMBL" id="SVD37218.1"/>
    </source>
</evidence>
<name>A0A382UU52_9ZZZZ</name>
<proteinExistence type="predicted"/>
<sequence length="63" mass="7317">MEGATNMSDYKLISSDSHVMEPKNLWLDWIDPKYKDRAPYIKREGDFDQWYADGDVKFGVVGS</sequence>
<dbReference type="AlphaFoldDB" id="A0A382UU52"/>
<accession>A0A382UU52</accession>
<feature type="non-terminal residue" evidence="1">
    <location>
        <position position="63"/>
    </location>
</feature>
<reference evidence="1" key="1">
    <citation type="submission" date="2018-05" db="EMBL/GenBank/DDBJ databases">
        <authorList>
            <person name="Lanie J.A."/>
            <person name="Ng W.-L."/>
            <person name="Kazmierczak K.M."/>
            <person name="Andrzejewski T.M."/>
            <person name="Davidsen T.M."/>
            <person name="Wayne K.J."/>
            <person name="Tettelin H."/>
            <person name="Glass J.I."/>
            <person name="Rusch D."/>
            <person name="Podicherti R."/>
            <person name="Tsui H.-C.T."/>
            <person name="Winkler M.E."/>
        </authorList>
    </citation>
    <scope>NUCLEOTIDE SEQUENCE</scope>
</reference>
<dbReference type="EMBL" id="UINC01146474">
    <property type="protein sequence ID" value="SVD37218.1"/>
    <property type="molecule type" value="Genomic_DNA"/>
</dbReference>
<evidence type="ECO:0008006" key="2">
    <source>
        <dbReference type="Google" id="ProtNLM"/>
    </source>
</evidence>